<dbReference type="RefSeq" id="WP_253795480.1">
    <property type="nucleotide sequence ID" value="NZ_BAAAUB010000066.1"/>
</dbReference>
<protein>
    <submittedName>
        <fullName evidence="2">Uncharacterized protein</fullName>
    </submittedName>
</protein>
<keyword evidence="1" id="KW-0812">Transmembrane</keyword>
<accession>A0ABT1IUW4</accession>
<evidence type="ECO:0000256" key="1">
    <source>
        <dbReference type="SAM" id="Phobius"/>
    </source>
</evidence>
<keyword evidence="3" id="KW-1185">Reference proteome</keyword>
<name>A0ABT1IUW4_9ACTN</name>
<proteinExistence type="predicted"/>
<keyword evidence="1" id="KW-0472">Membrane</keyword>
<sequence length="75" mass="8246">MAHRYWCGECSHRTPWLTESEAAQRQIEHYAAEHPGIPPGGHVEVDRGGPDRGFGCLQLLGIAILLLVLAAACRR</sequence>
<dbReference type="EMBL" id="JAMZDX010000002">
    <property type="protein sequence ID" value="MCP2308671.1"/>
    <property type="molecule type" value="Genomic_DNA"/>
</dbReference>
<keyword evidence="1" id="KW-1133">Transmembrane helix</keyword>
<comment type="caution">
    <text evidence="2">The sequence shown here is derived from an EMBL/GenBank/DDBJ whole genome shotgun (WGS) entry which is preliminary data.</text>
</comment>
<organism evidence="2 3">
    <name type="scientific">Kitasatospora paracochleata</name>
    <dbReference type="NCBI Taxonomy" id="58354"/>
    <lineage>
        <taxon>Bacteria</taxon>
        <taxon>Bacillati</taxon>
        <taxon>Actinomycetota</taxon>
        <taxon>Actinomycetes</taxon>
        <taxon>Kitasatosporales</taxon>
        <taxon>Streptomycetaceae</taxon>
        <taxon>Kitasatospora</taxon>
    </lineage>
</organism>
<gene>
    <name evidence="2" type="ORF">FHR36_001795</name>
</gene>
<evidence type="ECO:0000313" key="2">
    <source>
        <dbReference type="EMBL" id="MCP2308671.1"/>
    </source>
</evidence>
<dbReference type="Proteomes" id="UP001206483">
    <property type="component" value="Unassembled WGS sequence"/>
</dbReference>
<evidence type="ECO:0000313" key="3">
    <source>
        <dbReference type="Proteomes" id="UP001206483"/>
    </source>
</evidence>
<feature type="transmembrane region" description="Helical" evidence="1">
    <location>
        <begin position="52"/>
        <end position="73"/>
    </location>
</feature>
<reference evidence="2 3" key="1">
    <citation type="submission" date="2022-06" db="EMBL/GenBank/DDBJ databases">
        <title>Sequencing the genomes of 1000 actinobacteria strains.</title>
        <authorList>
            <person name="Klenk H.-P."/>
        </authorList>
    </citation>
    <scope>NUCLEOTIDE SEQUENCE [LARGE SCALE GENOMIC DNA]</scope>
    <source>
        <strain evidence="2 3">DSM 41656</strain>
    </source>
</reference>